<proteinExistence type="predicted"/>
<sequence>MTGDKHVVPIAVCSKGLELLISSQALVLSHPRFVGTAPGKGRHRPPCNGIITVKVKNLSISEPSSAPDHSRNALSMLCLQTPGKMSPSHSICQQALGFVPTNTLLKCQPPFKSEVMDVPSPGPQLRAWPLRYVLVLPLVNSRPMLLQQLHGLFRCTSVSLFASSLSAMLDTVETPSRRFPQLLGPSYIDHLTQDLSFPNLKERVIAPCAMMISYDVESTKGPYDAWAMLLFVIAVKGNQ</sequence>
<protein>
    <submittedName>
        <fullName evidence="1">Uncharacterized protein</fullName>
    </submittedName>
</protein>
<dbReference type="EMBL" id="JADNRY010000257">
    <property type="protein sequence ID" value="KAF9060157.1"/>
    <property type="molecule type" value="Genomic_DNA"/>
</dbReference>
<organism evidence="1 2">
    <name type="scientific">Rhodocollybia butyracea</name>
    <dbReference type="NCBI Taxonomy" id="206335"/>
    <lineage>
        <taxon>Eukaryota</taxon>
        <taxon>Fungi</taxon>
        <taxon>Dikarya</taxon>
        <taxon>Basidiomycota</taxon>
        <taxon>Agaricomycotina</taxon>
        <taxon>Agaricomycetes</taxon>
        <taxon>Agaricomycetidae</taxon>
        <taxon>Agaricales</taxon>
        <taxon>Marasmiineae</taxon>
        <taxon>Omphalotaceae</taxon>
        <taxon>Rhodocollybia</taxon>
    </lineage>
</organism>
<keyword evidence="2" id="KW-1185">Reference proteome</keyword>
<dbReference type="AlphaFoldDB" id="A0A9P5PBL3"/>
<name>A0A9P5PBL3_9AGAR</name>
<reference evidence="1" key="1">
    <citation type="submission" date="2020-11" db="EMBL/GenBank/DDBJ databases">
        <authorList>
            <consortium name="DOE Joint Genome Institute"/>
            <person name="Ahrendt S."/>
            <person name="Riley R."/>
            <person name="Andreopoulos W."/>
            <person name="Labutti K."/>
            <person name="Pangilinan J."/>
            <person name="Ruiz-Duenas F.J."/>
            <person name="Barrasa J.M."/>
            <person name="Sanchez-Garcia M."/>
            <person name="Camarero S."/>
            <person name="Miyauchi S."/>
            <person name="Serrano A."/>
            <person name="Linde D."/>
            <person name="Babiker R."/>
            <person name="Drula E."/>
            <person name="Ayuso-Fernandez I."/>
            <person name="Pacheco R."/>
            <person name="Padilla G."/>
            <person name="Ferreira P."/>
            <person name="Barriuso J."/>
            <person name="Kellner H."/>
            <person name="Castanera R."/>
            <person name="Alfaro M."/>
            <person name="Ramirez L."/>
            <person name="Pisabarro A.G."/>
            <person name="Kuo A."/>
            <person name="Tritt A."/>
            <person name="Lipzen A."/>
            <person name="He G."/>
            <person name="Yan M."/>
            <person name="Ng V."/>
            <person name="Cullen D."/>
            <person name="Martin F."/>
            <person name="Rosso M.-N."/>
            <person name="Henrissat B."/>
            <person name="Hibbett D."/>
            <person name="Martinez A.T."/>
            <person name="Grigoriev I.V."/>
        </authorList>
    </citation>
    <scope>NUCLEOTIDE SEQUENCE</scope>
    <source>
        <strain evidence="1">AH 40177</strain>
    </source>
</reference>
<evidence type="ECO:0000313" key="2">
    <source>
        <dbReference type="Proteomes" id="UP000772434"/>
    </source>
</evidence>
<comment type="caution">
    <text evidence="1">The sequence shown here is derived from an EMBL/GenBank/DDBJ whole genome shotgun (WGS) entry which is preliminary data.</text>
</comment>
<accession>A0A9P5PBL3</accession>
<gene>
    <name evidence="1" type="ORF">BDP27DRAFT_1370791</name>
</gene>
<evidence type="ECO:0000313" key="1">
    <source>
        <dbReference type="EMBL" id="KAF9060157.1"/>
    </source>
</evidence>
<dbReference type="Proteomes" id="UP000772434">
    <property type="component" value="Unassembled WGS sequence"/>
</dbReference>